<protein>
    <recommendedName>
        <fullName evidence="4">Pentapeptide repeat-containing protein</fullName>
    </recommendedName>
</protein>
<dbReference type="Gene3D" id="2.160.20.80">
    <property type="entry name" value="E3 ubiquitin-protein ligase SopA"/>
    <property type="match status" value="1"/>
</dbReference>
<evidence type="ECO:0008006" key="4">
    <source>
        <dbReference type="Google" id="ProtNLM"/>
    </source>
</evidence>
<dbReference type="Proteomes" id="UP001237642">
    <property type="component" value="Unassembled WGS sequence"/>
</dbReference>
<dbReference type="PANTHER" id="PTHR14136">
    <property type="entry name" value="BTB_POZ DOMAIN-CONTAINING PROTEIN KCTD9"/>
    <property type="match status" value="1"/>
</dbReference>
<evidence type="ECO:0000313" key="2">
    <source>
        <dbReference type="EMBL" id="KAK1374712.1"/>
    </source>
</evidence>
<keyword evidence="1" id="KW-0472">Membrane</keyword>
<name>A0AAD8HYC0_9APIA</name>
<sequence length="161" mass="18221">MNQVLVALNDSWKWLQYFWSFMEVAPILLVIIYNGYLISNYRPIHASIVSVSCKVPEGSIFHNATLRECEFTGANLRGALLAGANLQSANLQDACLIDCSFCGADLRSAHLHQLIFDLHQCLLGLRKSWRSILNWSLIQSHCCLRCHRTQMHASARNVVAY</sequence>
<dbReference type="InterPro" id="IPR001646">
    <property type="entry name" value="5peptide_repeat"/>
</dbReference>
<dbReference type="PANTHER" id="PTHR14136:SF17">
    <property type="entry name" value="BTB_POZ DOMAIN-CONTAINING PROTEIN KCTD9"/>
    <property type="match status" value="1"/>
</dbReference>
<dbReference type="AlphaFoldDB" id="A0AAD8HYC0"/>
<dbReference type="Pfam" id="PF00805">
    <property type="entry name" value="Pentapeptide"/>
    <property type="match status" value="1"/>
</dbReference>
<keyword evidence="1" id="KW-0812">Transmembrane</keyword>
<reference evidence="2" key="1">
    <citation type="submission" date="2023-02" db="EMBL/GenBank/DDBJ databases">
        <title>Genome of toxic invasive species Heracleum sosnowskyi carries increased number of genes despite the absence of recent whole-genome duplications.</title>
        <authorList>
            <person name="Schelkunov M."/>
            <person name="Shtratnikova V."/>
            <person name="Makarenko M."/>
            <person name="Klepikova A."/>
            <person name="Omelchenko D."/>
            <person name="Novikova G."/>
            <person name="Obukhova E."/>
            <person name="Bogdanov V."/>
            <person name="Penin A."/>
            <person name="Logacheva M."/>
        </authorList>
    </citation>
    <scope>NUCLEOTIDE SEQUENCE</scope>
    <source>
        <strain evidence="2">Hsosn_3</strain>
        <tissue evidence="2">Leaf</tissue>
    </source>
</reference>
<evidence type="ECO:0000313" key="3">
    <source>
        <dbReference type="Proteomes" id="UP001237642"/>
    </source>
</evidence>
<accession>A0AAD8HYC0</accession>
<evidence type="ECO:0000256" key="1">
    <source>
        <dbReference type="SAM" id="Phobius"/>
    </source>
</evidence>
<organism evidence="2 3">
    <name type="scientific">Heracleum sosnowskyi</name>
    <dbReference type="NCBI Taxonomy" id="360622"/>
    <lineage>
        <taxon>Eukaryota</taxon>
        <taxon>Viridiplantae</taxon>
        <taxon>Streptophyta</taxon>
        <taxon>Embryophyta</taxon>
        <taxon>Tracheophyta</taxon>
        <taxon>Spermatophyta</taxon>
        <taxon>Magnoliopsida</taxon>
        <taxon>eudicotyledons</taxon>
        <taxon>Gunneridae</taxon>
        <taxon>Pentapetalae</taxon>
        <taxon>asterids</taxon>
        <taxon>campanulids</taxon>
        <taxon>Apiales</taxon>
        <taxon>Apiaceae</taxon>
        <taxon>Apioideae</taxon>
        <taxon>apioid superclade</taxon>
        <taxon>Tordylieae</taxon>
        <taxon>Tordyliinae</taxon>
        <taxon>Heracleum</taxon>
    </lineage>
</organism>
<comment type="caution">
    <text evidence="2">The sequence shown here is derived from an EMBL/GenBank/DDBJ whole genome shotgun (WGS) entry which is preliminary data.</text>
</comment>
<proteinExistence type="predicted"/>
<reference evidence="2" key="2">
    <citation type="submission" date="2023-05" db="EMBL/GenBank/DDBJ databases">
        <authorList>
            <person name="Schelkunov M.I."/>
        </authorList>
    </citation>
    <scope>NUCLEOTIDE SEQUENCE</scope>
    <source>
        <strain evidence="2">Hsosn_3</strain>
        <tissue evidence="2">Leaf</tissue>
    </source>
</reference>
<feature type="transmembrane region" description="Helical" evidence="1">
    <location>
        <begin position="17"/>
        <end position="38"/>
    </location>
</feature>
<keyword evidence="3" id="KW-1185">Reference proteome</keyword>
<dbReference type="InterPro" id="IPR051082">
    <property type="entry name" value="Pentapeptide-BTB/POZ_domain"/>
</dbReference>
<keyword evidence="1" id="KW-1133">Transmembrane helix</keyword>
<gene>
    <name evidence="2" type="ORF">POM88_030905</name>
</gene>
<dbReference type="SUPFAM" id="SSF141571">
    <property type="entry name" value="Pentapeptide repeat-like"/>
    <property type="match status" value="1"/>
</dbReference>
<dbReference type="EMBL" id="JAUIZM010000007">
    <property type="protein sequence ID" value="KAK1374712.1"/>
    <property type="molecule type" value="Genomic_DNA"/>
</dbReference>